<keyword evidence="3" id="KW-1185">Reference proteome</keyword>
<feature type="non-terminal residue" evidence="2">
    <location>
        <position position="1"/>
    </location>
</feature>
<keyword evidence="1" id="KW-0812">Transmembrane</keyword>
<organism evidence="2 3">
    <name type="scientific">Mucuna pruriens</name>
    <name type="common">Velvet bean</name>
    <name type="synonym">Dolichos pruriens</name>
    <dbReference type="NCBI Taxonomy" id="157652"/>
    <lineage>
        <taxon>Eukaryota</taxon>
        <taxon>Viridiplantae</taxon>
        <taxon>Streptophyta</taxon>
        <taxon>Embryophyta</taxon>
        <taxon>Tracheophyta</taxon>
        <taxon>Spermatophyta</taxon>
        <taxon>Magnoliopsida</taxon>
        <taxon>eudicotyledons</taxon>
        <taxon>Gunneridae</taxon>
        <taxon>Pentapetalae</taxon>
        <taxon>rosids</taxon>
        <taxon>fabids</taxon>
        <taxon>Fabales</taxon>
        <taxon>Fabaceae</taxon>
        <taxon>Papilionoideae</taxon>
        <taxon>50 kb inversion clade</taxon>
        <taxon>NPAAA clade</taxon>
        <taxon>indigoferoid/millettioid clade</taxon>
        <taxon>Phaseoleae</taxon>
        <taxon>Mucuna</taxon>
    </lineage>
</organism>
<dbReference type="AlphaFoldDB" id="A0A371EH88"/>
<comment type="caution">
    <text evidence="2">The sequence shown here is derived from an EMBL/GenBank/DDBJ whole genome shotgun (WGS) entry which is preliminary data.</text>
</comment>
<dbReference type="PANTHER" id="PTHR35046">
    <property type="entry name" value="ZINC KNUCKLE (CCHC-TYPE) FAMILY PROTEIN"/>
    <property type="match status" value="1"/>
</dbReference>
<evidence type="ECO:0000256" key="1">
    <source>
        <dbReference type="SAM" id="Phobius"/>
    </source>
</evidence>
<reference evidence="2" key="1">
    <citation type="submission" date="2018-05" db="EMBL/GenBank/DDBJ databases">
        <title>Draft genome of Mucuna pruriens seed.</title>
        <authorList>
            <person name="Nnadi N.E."/>
            <person name="Vos R."/>
            <person name="Hasami M.H."/>
            <person name="Devisetty U.K."/>
            <person name="Aguiy J.C."/>
        </authorList>
    </citation>
    <scope>NUCLEOTIDE SEQUENCE [LARGE SCALE GENOMIC DNA]</scope>
    <source>
        <strain evidence="2">JCA_2017</strain>
    </source>
</reference>
<proteinExistence type="predicted"/>
<evidence type="ECO:0000313" key="2">
    <source>
        <dbReference type="EMBL" id="RDX65408.1"/>
    </source>
</evidence>
<evidence type="ECO:0000313" key="3">
    <source>
        <dbReference type="Proteomes" id="UP000257109"/>
    </source>
</evidence>
<accession>A0A371EH88</accession>
<keyword evidence="1" id="KW-0472">Membrane</keyword>
<dbReference type="Proteomes" id="UP000257109">
    <property type="component" value="Unassembled WGS sequence"/>
</dbReference>
<dbReference type="PANTHER" id="PTHR35046:SF9">
    <property type="entry name" value="RNA-DIRECTED DNA POLYMERASE"/>
    <property type="match status" value="1"/>
</dbReference>
<keyword evidence="1" id="KW-1133">Transmembrane helix</keyword>
<sequence>MKRDVHHICKRCLMRRKSKSKSLSHSLYTSLPIPSWLIYLWTLSKSGRDFIFVVVYKFSKMTYFIPCHKVDDACHLANLFLRGRTMSSLDTFGGPYEVSLILNYFFPPLVILKHIVKVELLSQLLTCFVGKSLRNWE</sequence>
<gene>
    <name evidence="2" type="ORF">CR513_55936</name>
</gene>
<name>A0A371EH88_MUCPR</name>
<protein>
    <submittedName>
        <fullName evidence="2">Uncharacterized protein</fullName>
    </submittedName>
</protein>
<dbReference type="OrthoDB" id="407598at2759"/>
<feature type="transmembrane region" description="Helical" evidence="1">
    <location>
        <begin position="21"/>
        <end position="41"/>
    </location>
</feature>
<dbReference type="EMBL" id="QJKJ01013919">
    <property type="protein sequence ID" value="RDX65408.1"/>
    <property type="molecule type" value="Genomic_DNA"/>
</dbReference>